<dbReference type="GO" id="GO:0008519">
    <property type="term" value="F:ammonium channel activity"/>
    <property type="evidence" value="ECO:0007669"/>
    <property type="project" value="InterPro"/>
</dbReference>
<feature type="domain" description="Ammonium transporter AmtB-like" evidence="8">
    <location>
        <begin position="44"/>
        <end position="429"/>
    </location>
</feature>
<dbReference type="PRINTS" id="PR00342">
    <property type="entry name" value="RHESUSRHD"/>
</dbReference>
<feature type="transmembrane region" description="Helical" evidence="7">
    <location>
        <begin position="291"/>
        <end position="309"/>
    </location>
</feature>
<feature type="transmembrane region" description="Helical" evidence="7">
    <location>
        <begin position="208"/>
        <end position="227"/>
    </location>
</feature>
<feature type="transmembrane region" description="Helical" evidence="7">
    <location>
        <begin position="18"/>
        <end position="36"/>
    </location>
</feature>
<dbReference type="FunFam" id="1.10.3430.10:FF:000012">
    <property type="entry name" value="Rh type C glycoprotein"/>
    <property type="match status" value="1"/>
</dbReference>
<protein>
    <recommendedName>
        <fullName evidence="8">Ammonium transporter AmtB-like domain-containing protein</fullName>
    </recommendedName>
</protein>
<keyword evidence="10" id="KW-1185">Reference proteome</keyword>
<dbReference type="InterPro" id="IPR024041">
    <property type="entry name" value="NH4_transpt_AmtB-like_dom"/>
</dbReference>
<feature type="transmembrane region" description="Helical" evidence="7">
    <location>
        <begin position="239"/>
        <end position="260"/>
    </location>
</feature>
<dbReference type="Proteomes" id="UP001329430">
    <property type="component" value="Chromosome 5"/>
</dbReference>
<feature type="transmembrane region" description="Helical" evidence="7">
    <location>
        <begin position="111"/>
        <end position="131"/>
    </location>
</feature>
<dbReference type="Gene3D" id="1.10.3430.10">
    <property type="entry name" value="Ammonium transporter AmtB like domains"/>
    <property type="match status" value="1"/>
</dbReference>
<name>A0AAN7VE26_9COLE</name>
<keyword evidence="3 7" id="KW-0812">Transmembrane</keyword>
<dbReference type="SUPFAM" id="SSF111352">
    <property type="entry name" value="Ammonium transporter"/>
    <property type="match status" value="1"/>
</dbReference>
<feature type="transmembrane region" description="Helical" evidence="7">
    <location>
        <begin position="396"/>
        <end position="418"/>
    </location>
</feature>
<evidence type="ECO:0000313" key="10">
    <source>
        <dbReference type="Proteomes" id="UP001329430"/>
    </source>
</evidence>
<comment type="caution">
    <text evidence="9">The sequence shown here is derived from an EMBL/GenBank/DDBJ whole genome shotgun (WGS) entry which is preliminary data.</text>
</comment>
<dbReference type="InterPro" id="IPR002229">
    <property type="entry name" value="RhesusRHD"/>
</dbReference>
<feature type="transmembrane region" description="Helical" evidence="7">
    <location>
        <begin position="138"/>
        <end position="157"/>
    </location>
</feature>
<comment type="similarity">
    <text evidence="2">Belongs to the ammonium transporter (TC 2.A.49) family. Rh subfamily.</text>
</comment>
<dbReference type="AlphaFoldDB" id="A0AAN7VE26"/>
<reference evidence="9 10" key="1">
    <citation type="journal article" date="2024" name="Insects">
        <title>An Improved Chromosome-Level Genome Assembly of the Firefly Pyrocoelia pectoralis.</title>
        <authorList>
            <person name="Fu X."/>
            <person name="Meyer-Rochow V.B."/>
            <person name="Ballantyne L."/>
            <person name="Zhu X."/>
        </authorList>
    </citation>
    <scope>NUCLEOTIDE SEQUENCE [LARGE SCALE GENOMIC DNA]</scope>
    <source>
        <strain evidence="9">XCY_ONT2</strain>
    </source>
</reference>
<dbReference type="GO" id="GO:0005886">
    <property type="term" value="C:plasma membrane"/>
    <property type="evidence" value="ECO:0007669"/>
    <property type="project" value="InterPro"/>
</dbReference>
<evidence type="ECO:0000256" key="6">
    <source>
        <dbReference type="SAM" id="MobiDB-lite"/>
    </source>
</evidence>
<evidence type="ECO:0000256" key="3">
    <source>
        <dbReference type="ARBA" id="ARBA00022692"/>
    </source>
</evidence>
<dbReference type="EMBL" id="JAVRBK010000005">
    <property type="protein sequence ID" value="KAK5643396.1"/>
    <property type="molecule type" value="Genomic_DNA"/>
</dbReference>
<dbReference type="PANTHER" id="PTHR11730:SF60">
    <property type="entry name" value="RH50, ISOFORM D"/>
    <property type="match status" value="1"/>
</dbReference>
<dbReference type="InterPro" id="IPR029020">
    <property type="entry name" value="Ammonium/urea_transptr"/>
</dbReference>
<dbReference type="PANTHER" id="PTHR11730">
    <property type="entry name" value="AMMONIUM TRANSPORTER"/>
    <property type="match status" value="1"/>
</dbReference>
<dbReference type="Pfam" id="PF00909">
    <property type="entry name" value="Ammonium_transp"/>
    <property type="match status" value="1"/>
</dbReference>
<dbReference type="GO" id="GO:0097272">
    <property type="term" value="P:ammonium homeostasis"/>
    <property type="evidence" value="ECO:0007669"/>
    <property type="project" value="TreeGrafter"/>
</dbReference>
<sequence>MAIVPHPHSVMTSKRSDVIIVLSLQAILLVLFVFFVKYGEREDETVYPMFQDVHVMIFAGFGFLMTFLRKYGFSAVGFNFLLAAMMIQWAVLCNGFYNLDENTKIPLSIESLLKADVAAAAVLISMGAVLGKTSYIQLLLMGFIEIAVFSSNLYLGSEIFKVSDAGGSIFVHAMGAYFGLGVSYVLCRNKRGSETDNNLEGSSYTSDLFAMIGTIFLWMFWPSFNAGELAGDDRHRAVINTYLSLASCCVTAFAVSAIFTPGHKFDMVHIQNSTLAGGVAVGTAANMMVEPYGAVIIGIVAGSLSVVGYSKLTPLINSKLNIHDTCGVHNLHGMPGVLAGLIGALMASIATEETYHQGLYELFPARAPTSPQHQPEIPNPIIGDGRSASSQAAYQLLALVVTVAIAIIAGVITGFIILTPVVTRVSAENRYDDALSWHLPEDEHEQPPASTHENGGNGSKFEPQSVLTIEETATH</sequence>
<evidence type="ECO:0000256" key="5">
    <source>
        <dbReference type="ARBA" id="ARBA00023136"/>
    </source>
</evidence>
<evidence type="ECO:0000256" key="4">
    <source>
        <dbReference type="ARBA" id="ARBA00022989"/>
    </source>
</evidence>
<proteinExistence type="inferred from homology"/>
<keyword evidence="4 7" id="KW-1133">Transmembrane helix</keyword>
<accession>A0AAN7VE26</accession>
<feature type="transmembrane region" description="Helical" evidence="7">
    <location>
        <begin position="267"/>
        <end position="285"/>
    </location>
</feature>
<feature type="transmembrane region" description="Helical" evidence="7">
    <location>
        <begin position="80"/>
        <end position="99"/>
    </location>
</feature>
<evidence type="ECO:0000256" key="7">
    <source>
        <dbReference type="SAM" id="Phobius"/>
    </source>
</evidence>
<organism evidence="9 10">
    <name type="scientific">Pyrocoelia pectoralis</name>
    <dbReference type="NCBI Taxonomy" id="417401"/>
    <lineage>
        <taxon>Eukaryota</taxon>
        <taxon>Metazoa</taxon>
        <taxon>Ecdysozoa</taxon>
        <taxon>Arthropoda</taxon>
        <taxon>Hexapoda</taxon>
        <taxon>Insecta</taxon>
        <taxon>Pterygota</taxon>
        <taxon>Neoptera</taxon>
        <taxon>Endopterygota</taxon>
        <taxon>Coleoptera</taxon>
        <taxon>Polyphaga</taxon>
        <taxon>Elateriformia</taxon>
        <taxon>Elateroidea</taxon>
        <taxon>Lampyridae</taxon>
        <taxon>Lampyrinae</taxon>
        <taxon>Pyrocoelia</taxon>
    </lineage>
</organism>
<evidence type="ECO:0000256" key="1">
    <source>
        <dbReference type="ARBA" id="ARBA00004141"/>
    </source>
</evidence>
<keyword evidence="5 7" id="KW-0472">Membrane</keyword>
<feature type="transmembrane region" description="Helical" evidence="7">
    <location>
        <begin position="169"/>
        <end position="187"/>
    </location>
</feature>
<feature type="region of interest" description="Disordered" evidence="6">
    <location>
        <begin position="438"/>
        <end position="475"/>
    </location>
</feature>
<evidence type="ECO:0000313" key="9">
    <source>
        <dbReference type="EMBL" id="KAK5643396.1"/>
    </source>
</evidence>
<comment type="subcellular location">
    <subcellularLocation>
        <location evidence="1">Membrane</location>
        <topology evidence="1">Multi-pass membrane protein</topology>
    </subcellularLocation>
</comment>
<gene>
    <name evidence="9" type="ORF">RI129_007241</name>
</gene>
<feature type="transmembrane region" description="Helical" evidence="7">
    <location>
        <begin position="48"/>
        <end position="68"/>
    </location>
</feature>
<evidence type="ECO:0000259" key="8">
    <source>
        <dbReference type="Pfam" id="PF00909"/>
    </source>
</evidence>
<evidence type="ECO:0000256" key="2">
    <source>
        <dbReference type="ARBA" id="ARBA00011036"/>
    </source>
</evidence>